<feature type="transmembrane region" description="Helical" evidence="2">
    <location>
        <begin position="58"/>
        <end position="78"/>
    </location>
</feature>
<feature type="compositionally biased region" description="Polar residues" evidence="1">
    <location>
        <begin position="433"/>
        <end position="442"/>
    </location>
</feature>
<feature type="compositionally biased region" description="Pro residues" evidence="1">
    <location>
        <begin position="511"/>
        <end position="523"/>
    </location>
</feature>
<dbReference type="RefSeq" id="WP_030558076.1">
    <property type="nucleotide sequence ID" value="NZ_BMUB01000046.1"/>
</dbReference>
<gene>
    <name evidence="3" type="ORF">GCM10010502_73430</name>
    <name evidence="4" type="ORF">HS99_0024655</name>
</gene>
<proteinExistence type="predicted"/>
<comment type="caution">
    <text evidence="4">The sequence shown here is derived from an EMBL/GenBank/DDBJ whole genome shotgun (WGS) entry which is preliminary data.</text>
</comment>
<feature type="compositionally biased region" description="Low complexity" evidence="1">
    <location>
        <begin position="403"/>
        <end position="418"/>
    </location>
</feature>
<dbReference type="InterPro" id="IPR045782">
    <property type="entry name" value="TrbL_3"/>
</dbReference>
<evidence type="ECO:0000313" key="4">
    <source>
        <dbReference type="EMBL" id="OEV37785.1"/>
    </source>
</evidence>
<feature type="compositionally biased region" description="Pro residues" evidence="1">
    <location>
        <begin position="484"/>
        <end position="495"/>
    </location>
</feature>
<dbReference type="EMBL" id="BMUB01000046">
    <property type="protein sequence ID" value="GGV07681.1"/>
    <property type="molecule type" value="Genomic_DNA"/>
</dbReference>
<dbReference type="Proteomes" id="UP000037395">
    <property type="component" value="Unassembled WGS sequence"/>
</dbReference>
<keyword evidence="2" id="KW-0812">Transmembrane</keyword>
<name>A0A1E7NAR3_KITAU</name>
<keyword evidence="2" id="KW-1133">Transmembrane helix</keyword>
<sequence length="538" mass="54392">MSFWDIPGQIRQAITHWLADLIRPFVTPLINSLVRALLTTPNPAEQPRVRELWETMRLISLGVYGLFVLATGITTMTHGSVQQRWGAQDVIPRLLLGIAASNLSLTICSTTLSVANAVAAAIFGEGITAEDVAGTLIGLLLAQISSPAAPLYLLVFTLAVAVLGSALLITALVRTAATIVLTVAAPLMLACHAHPLSDGIARLWWRAYLGCLGTEIAQAIVFLVCVKALLDPGNYGLIPVPDSAALINLMLLCCTLYLLIKVPSWIRRIVTTPARTVTGGGGMRIGGLRTVRKIALGALGMPMGPYAFGAQLAGKLRTARSATRAGSSTARSVPRTGRSRAGGAGGGPAGGRPPSGPTGPTGPRRPGGPSGGRPGAGPGSRTAGRTPGGGGPSSPGSGPGPSTPGSSPTGGASGSSGSVPQYQWGTPYKTATRPPNTAQSGTIGAANGPAQAPQALSGGTGRTGGGNAPKGSGGPHGKPSGASPSPPGPSTPPPTHRSRSAANLRPARANLPPPIPRPAPLRPPLDDNSGNSRRPGRS</sequence>
<feature type="compositionally biased region" description="Low complexity" evidence="1">
    <location>
        <begin position="500"/>
        <end position="510"/>
    </location>
</feature>
<dbReference type="KEGG" id="kau:B6264_03345"/>
<feature type="compositionally biased region" description="Gly residues" evidence="1">
    <location>
        <begin position="386"/>
        <end position="399"/>
    </location>
</feature>
<organism evidence="4 5">
    <name type="scientific">Kitasatospora aureofaciens</name>
    <name type="common">Streptomyces aureofaciens</name>
    <dbReference type="NCBI Taxonomy" id="1894"/>
    <lineage>
        <taxon>Bacteria</taxon>
        <taxon>Bacillati</taxon>
        <taxon>Actinomycetota</taxon>
        <taxon>Actinomycetes</taxon>
        <taxon>Kitasatosporales</taxon>
        <taxon>Streptomycetaceae</taxon>
        <taxon>Kitasatospora</taxon>
    </lineage>
</organism>
<feature type="transmembrane region" description="Helical" evidence="2">
    <location>
        <begin position="207"/>
        <end position="230"/>
    </location>
</feature>
<feature type="compositionally biased region" description="Low complexity" evidence="1">
    <location>
        <begin position="444"/>
        <end position="455"/>
    </location>
</feature>
<accession>A0A1E7NAR3</accession>
<feature type="compositionally biased region" description="Gly residues" evidence="1">
    <location>
        <begin position="340"/>
        <end position="350"/>
    </location>
</feature>
<dbReference type="Proteomes" id="UP000610124">
    <property type="component" value="Unassembled WGS sequence"/>
</dbReference>
<dbReference type="AlphaFoldDB" id="A0A1E7NAR3"/>
<accession>A0A8H9HZS1</accession>
<feature type="transmembrane region" description="Helical" evidence="2">
    <location>
        <begin position="149"/>
        <end position="169"/>
    </location>
</feature>
<protein>
    <submittedName>
        <fullName evidence="4">Uncharacterized protein</fullName>
    </submittedName>
</protein>
<keyword evidence="2" id="KW-0472">Membrane</keyword>
<evidence type="ECO:0000313" key="5">
    <source>
        <dbReference type="Proteomes" id="UP000037395"/>
    </source>
</evidence>
<feature type="compositionally biased region" description="Gly residues" evidence="1">
    <location>
        <begin position="368"/>
        <end position="378"/>
    </location>
</feature>
<reference evidence="3" key="5">
    <citation type="submission" date="2020-09" db="EMBL/GenBank/DDBJ databases">
        <authorList>
            <person name="Sun Q."/>
            <person name="Ohkuma M."/>
        </authorList>
    </citation>
    <scope>NUCLEOTIDE SEQUENCE</scope>
    <source>
        <strain evidence="3">JCM 4434</strain>
    </source>
</reference>
<dbReference type="EMBL" id="JPRF03000018">
    <property type="protein sequence ID" value="OEV37785.1"/>
    <property type="molecule type" value="Genomic_DNA"/>
</dbReference>
<feature type="transmembrane region" description="Helical" evidence="2">
    <location>
        <begin position="118"/>
        <end position="142"/>
    </location>
</feature>
<feature type="region of interest" description="Disordered" evidence="1">
    <location>
        <begin position="319"/>
        <end position="538"/>
    </location>
</feature>
<evidence type="ECO:0000256" key="2">
    <source>
        <dbReference type="SAM" id="Phobius"/>
    </source>
</evidence>
<reference evidence="5" key="3">
    <citation type="submission" date="2016-08" db="EMBL/GenBank/DDBJ databases">
        <title>Sequencing, assembly and comparative genomics of S. aureofaciens ATCC 10762.</title>
        <authorList>
            <person name="Gradnigo J.S."/>
            <person name="Johnson N."/>
            <person name="Somerville G.A."/>
        </authorList>
    </citation>
    <scope>NUCLEOTIDE SEQUENCE [LARGE SCALE GENOMIC DNA]</scope>
    <source>
        <strain evidence="5">ATCC 10762 / DSM 40127 / CCM 3239 / JCM 4008 / LMG 5968 / NBRC 12843 / NCIMB 8234 / A-377</strain>
    </source>
</reference>
<dbReference type="GeneID" id="97490190"/>
<keyword evidence="5" id="KW-1185">Reference proteome</keyword>
<evidence type="ECO:0000256" key="1">
    <source>
        <dbReference type="SAM" id="MobiDB-lite"/>
    </source>
</evidence>
<feature type="compositionally biased region" description="Gly residues" evidence="1">
    <location>
        <begin position="458"/>
        <end position="476"/>
    </location>
</feature>
<reference evidence="4" key="4">
    <citation type="submission" date="2016-08" db="EMBL/GenBank/DDBJ databases">
        <title>Sequencing, Assembly and Comparative Genomics of S. aureofaciens ATCC 10762.</title>
        <authorList>
            <person name="Gradnigo J.S."/>
            <person name="Johnson N."/>
            <person name="Somerville G.A."/>
        </authorList>
    </citation>
    <scope>NUCLEOTIDE SEQUENCE [LARGE SCALE GENOMIC DNA]</scope>
    <source>
        <strain evidence="4">ATCC 10762</strain>
    </source>
</reference>
<evidence type="ECO:0000313" key="3">
    <source>
        <dbReference type="EMBL" id="GGV07681.1"/>
    </source>
</evidence>
<feature type="transmembrane region" description="Helical" evidence="2">
    <location>
        <begin position="90"/>
        <end position="112"/>
    </location>
</feature>
<reference evidence="4 5" key="2">
    <citation type="submission" date="2014-07" db="EMBL/GenBank/DDBJ databases">
        <authorList>
            <person name="Zhang J.E."/>
            <person name="Yang H."/>
            <person name="Guo J."/>
            <person name="Deng Z."/>
            <person name="Luo H."/>
            <person name="Luo M."/>
            <person name="Zhao B."/>
        </authorList>
    </citation>
    <scope>NUCLEOTIDE SEQUENCE [LARGE SCALE GENOMIC DNA]</scope>
    <source>
        <strain evidence="4">ATCC 10762</strain>
        <strain evidence="5">ATCC 10762 / DSM 40127 / CCM 3239 / JCM 4008 / LMG 5968 / NBRC 12843 / NCIMB 8234 / A-377</strain>
    </source>
</reference>
<dbReference type="Pfam" id="PF19590">
    <property type="entry name" value="TrbL_3"/>
    <property type="match status" value="1"/>
</dbReference>
<reference evidence="3" key="1">
    <citation type="journal article" date="2014" name="Int. J. Syst. Evol. Microbiol.">
        <title>Complete genome sequence of Corynebacterium casei LMG S-19264T (=DSM 44701T), isolated from a smear-ripened cheese.</title>
        <authorList>
            <consortium name="US DOE Joint Genome Institute (JGI-PGF)"/>
            <person name="Walter F."/>
            <person name="Albersmeier A."/>
            <person name="Kalinowski J."/>
            <person name="Ruckert C."/>
        </authorList>
    </citation>
    <scope>NUCLEOTIDE SEQUENCE</scope>
    <source>
        <strain evidence="3">JCM 4434</strain>
    </source>
</reference>
<feature type="compositionally biased region" description="Low complexity" evidence="1">
    <location>
        <begin position="319"/>
        <end position="339"/>
    </location>
</feature>
<feature type="transmembrane region" description="Helical" evidence="2">
    <location>
        <begin position="242"/>
        <end position="260"/>
    </location>
</feature>